<dbReference type="EMBL" id="BRXX01000406">
    <property type="protein sequence ID" value="GMI09822.1"/>
    <property type="molecule type" value="Genomic_DNA"/>
</dbReference>
<evidence type="ECO:0000313" key="5">
    <source>
        <dbReference type="EMBL" id="GMI09822.1"/>
    </source>
</evidence>
<name>A0A9W7FCV2_9STRA</name>
<dbReference type="PANTHER" id="PTHR47800">
    <property type="entry name" value="C2 DOMAIN-CONTAINING PROTEIN"/>
    <property type="match status" value="1"/>
</dbReference>
<dbReference type="Gene3D" id="2.60.40.10">
    <property type="entry name" value="Immunoglobulins"/>
    <property type="match status" value="1"/>
</dbReference>
<protein>
    <recommendedName>
        <fullName evidence="7">Fibronectin type-III domain-containing protein</fullName>
    </recommendedName>
</protein>
<proteinExistence type="predicted"/>
<evidence type="ECO:0000259" key="3">
    <source>
        <dbReference type="PROSITE" id="PS50004"/>
    </source>
</evidence>
<dbReference type="Pfam" id="PF00168">
    <property type="entry name" value="C2"/>
    <property type="match status" value="2"/>
</dbReference>
<evidence type="ECO:0000313" key="6">
    <source>
        <dbReference type="Proteomes" id="UP001165160"/>
    </source>
</evidence>
<keyword evidence="2" id="KW-0472">Membrane</keyword>
<keyword evidence="2" id="KW-1133">Transmembrane helix</keyword>
<feature type="domain" description="C2" evidence="3">
    <location>
        <begin position="639"/>
        <end position="846"/>
    </location>
</feature>
<feature type="compositionally biased region" description="Low complexity" evidence="1">
    <location>
        <begin position="73"/>
        <end position="84"/>
    </location>
</feature>
<reference evidence="6" key="1">
    <citation type="journal article" date="2023" name="Commun. Biol.">
        <title>Genome analysis of Parmales, the sister group of diatoms, reveals the evolutionary specialization of diatoms from phago-mixotrophs to photoautotrophs.</title>
        <authorList>
            <person name="Ban H."/>
            <person name="Sato S."/>
            <person name="Yoshikawa S."/>
            <person name="Yamada K."/>
            <person name="Nakamura Y."/>
            <person name="Ichinomiya M."/>
            <person name="Sato N."/>
            <person name="Blanc-Mathieu R."/>
            <person name="Endo H."/>
            <person name="Kuwata A."/>
            <person name="Ogata H."/>
        </authorList>
    </citation>
    <scope>NUCLEOTIDE SEQUENCE [LARGE SCALE GENOMIC DNA]</scope>
    <source>
        <strain evidence="6">NIES 3699</strain>
    </source>
</reference>
<comment type="caution">
    <text evidence="5">The sequence shown here is derived from an EMBL/GenBank/DDBJ whole genome shotgun (WGS) entry which is preliminary data.</text>
</comment>
<dbReference type="PROSITE" id="PS50853">
    <property type="entry name" value="FN3"/>
    <property type="match status" value="1"/>
</dbReference>
<dbReference type="SUPFAM" id="SSF49265">
    <property type="entry name" value="Fibronectin type III"/>
    <property type="match status" value="1"/>
</dbReference>
<feature type="compositionally biased region" description="Acidic residues" evidence="1">
    <location>
        <begin position="1386"/>
        <end position="1401"/>
    </location>
</feature>
<dbReference type="InterPro" id="IPR013783">
    <property type="entry name" value="Ig-like_fold"/>
</dbReference>
<feature type="region of interest" description="Disordered" evidence="1">
    <location>
        <begin position="1"/>
        <end position="114"/>
    </location>
</feature>
<feature type="region of interest" description="Disordered" evidence="1">
    <location>
        <begin position="1342"/>
        <end position="1465"/>
    </location>
</feature>
<organism evidence="5 6">
    <name type="scientific">Triparma verrucosa</name>
    <dbReference type="NCBI Taxonomy" id="1606542"/>
    <lineage>
        <taxon>Eukaryota</taxon>
        <taxon>Sar</taxon>
        <taxon>Stramenopiles</taxon>
        <taxon>Ochrophyta</taxon>
        <taxon>Bolidophyceae</taxon>
        <taxon>Parmales</taxon>
        <taxon>Triparmaceae</taxon>
        <taxon>Triparma</taxon>
    </lineage>
</organism>
<feature type="domain" description="Fibronectin type-III" evidence="4">
    <location>
        <begin position="285"/>
        <end position="380"/>
    </location>
</feature>
<feature type="compositionally biased region" description="Basic residues" evidence="1">
    <location>
        <begin position="48"/>
        <end position="57"/>
    </location>
</feature>
<evidence type="ECO:0000259" key="4">
    <source>
        <dbReference type="PROSITE" id="PS50853"/>
    </source>
</evidence>
<dbReference type="CDD" id="cd00063">
    <property type="entry name" value="FN3"/>
    <property type="match status" value="1"/>
</dbReference>
<keyword evidence="2" id="KW-0812">Transmembrane</keyword>
<evidence type="ECO:0008006" key="7">
    <source>
        <dbReference type="Google" id="ProtNLM"/>
    </source>
</evidence>
<dbReference type="InterPro" id="IPR003961">
    <property type="entry name" value="FN3_dom"/>
</dbReference>
<keyword evidence="6" id="KW-1185">Reference proteome</keyword>
<accession>A0A9W7FCV2</accession>
<feature type="compositionally biased region" description="Polar residues" evidence="1">
    <location>
        <begin position="31"/>
        <end position="47"/>
    </location>
</feature>
<dbReference type="InterPro" id="IPR035892">
    <property type="entry name" value="C2_domain_sf"/>
</dbReference>
<dbReference type="InterPro" id="IPR036116">
    <property type="entry name" value="FN3_sf"/>
</dbReference>
<feature type="transmembrane region" description="Helical" evidence="2">
    <location>
        <begin position="1218"/>
        <end position="1239"/>
    </location>
</feature>
<dbReference type="InterPro" id="IPR000008">
    <property type="entry name" value="C2_dom"/>
</dbReference>
<dbReference type="SUPFAM" id="SSF49562">
    <property type="entry name" value="C2 domain (Calcium/lipid-binding domain, CaLB)"/>
    <property type="match status" value="1"/>
</dbReference>
<dbReference type="Gene3D" id="2.60.40.150">
    <property type="entry name" value="C2 domain"/>
    <property type="match status" value="2"/>
</dbReference>
<feature type="transmembrane region" description="Helical" evidence="2">
    <location>
        <begin position="1185"/>
        <end position="1206"/>
    </location>
</feature>
<dbReference type="Proteomes" id="UP001165160">
    <property type="component" value="Unassembled WGS sequence"/>
</dbReference>
<dbReference type="GO" id="GO:0010628">
    <property type="term" value="P:positive regulation of gene expression"/>
    <property type="evidence" value="ECO:0007669"/>
    <property type="project" value="TreeGrafter"/>
</dbReference>
<gene>
    <name evidence="5" type="ORF">TrVE_jg7406</name>
</gene>
<feature type="region of interest" description="Disordered" evidence="1">
    <location>
        <begin position="126"/>
        <end position="244"/>
    </location>
</feature>
<evidence type="ECO:0000256" key="2">
    <source>
        <dbReference type="SAM" id="Phobius"/>
    </source>
</evidence>
<feature type="transmembrane region" description="Helical" evidence="2">
    <location>
        <begin position="1293"/>
        <end position="1316"/>
    </location>
</feature>
<evidence type="ECO:0000256" key="1">
    <source>
        <dbReference type="SAM" id="MobiDB-lite"/>
    </source>
</evidence>
<feature type="compositionally biased region" description="Low complexity" evidence="1">
    <location>
        <begin position="195"/>
        <end position="207"/>
    </location>
</feature>
<dbReference type="PROSITE" id="PS50004">
    <property type="entry name" value="C2"/>
    <property type="match status" value="1"/>
</dbReference>
<dbReference type="Pfam" id="PF00041">
    <property type="entry name" value="fn3"/>
    <property type="match status" value="1"/>
</dbReference>
<feature type="compositionally biased region" description="Acidic residues" evidence="1">
    <location>
        <begin position="1345"/>
        <end position="1359"/>
    </location>
</feature>
<dbReference type="PANTHER" id="PTHR47800:SF5">
    <property type="entry name" value="FER-1-LIKE PROTEIN 6"/>
    <property type="match status" value="1"/>
</dbReference>
<feature type="compositionally biased region" description="Acidic residues" evidence="1">
    <location>
        <begin position="1410"/>
        <end position="1438"/>
    </location>
</feature>
<feature type="compositionally biased region" description="Basic residues" evidence="1">
    <location>
        <begin position="214"/>
        <end position="224"/>
    </location>
</feature>
<sequence>MWPEKRQRIGKTHFSGDFGRAMEDNLKVPSGPSSTSPGLQRKSSSNRLIHKAKKRSAARSSSPEPRPVVSKAVGEGDADVGSSDSVDKVESDPIAQHISEGAPPFVAENKEADESTVLSDLLSVAADEEKDECNKGAGASLTEEVEEEDKETNSILADPPATPLHIEEGDSGDSQQMKKMVGPPKALAPIPAMPPVATTAAAALPTTSNPQTSSKKKRKKRKSSAPKAELAPLQLKGKLAPKTKPSVAANMGIQLLTTKEKEVEQQLTTLTKDRGRWGQLRSLKGMRKIDIKEVATTSIKLTWDPTPTRPFKTVGYRISMQEVGRGGFLPVVEDTLEPVTTYCGTKLKPDTHYRFHIASLAQAPIDSKYSGQRLCIPKSSLRTKIIRTLAQNYETAWFMEDAKEATRTWRSYTGDAKMTFDGDDHKTAVTKWIEVEHSDDRCWSGIRSLKLKFPGLEPGDFVKGGTCCDCELKEDRLFIFRARVYHEWHEEEYDLQTKSVSRDVLITKDLYGDLVVPKWEPPEMPIIEEDGGWVVNVEYSQPESENDPLLTTTTKRYKNKPPTAGFARIGVWDKGKVTVWSDEEDEKPLNKWHTIQCQMIGTATGRGKIFIHCAEGFQGSLYIDDVEVIWGGPTETERMVDKVIKACEITHSSHTEKMRIGLCDARELSAVDWGGTSDPYATVSVTRGKEDNVATETVLTSPVIYGDCFPVWNCDLIEVAKPPPPPVVSSIDKEEAKLNRSDEAFKKATNHAVEHEMKRFKELRNEGMSVKEATKIAKRERIELIKNFKSVAGDAELKADRKDPNKFSMRIEVKDYDLVGDDDFLGEVVITKRQLFNSAKHSHKVYFPLTGEIGEGRQRRPATGKVAVIVRLHEWHDATTKWGGVVKTLMTGNGAQRDKAIHFCMQTFNVDLSLMDELKQLILVMQEPVIEELVCHISDARRCEAACIALMGLLGKRGPRQKKTWGFLLRKSLQERILRCGGADACAEGTLSWDTGSNKLRRKAACLELLAQLLCENKARSGELVRENHRILIAAVAGLQMTEREGDLEGEASYDDDICCARISLAARKLIMDIQYEDDLDDEVIKVFWRIRRYIPLEDGLWRSPALQKLGNMLDDMPDEDELKELVDMRNMRRAGAWKKALSEPSFWVGMALRVFAPALPLASIVMGGKWGGGEDAGVYCAEDLGGYMVADGLLLLGIVVIGYCFEFSVRIMGWEKSPFVFSPLLLMLGAWHIGLWGWGFYKWNESFPAVDYTWTFTSEDEENADLDPQWGVPTPSPTAAGTYGGYGCQQELLWEFLLTEGAVGVAGLGWFCLLFRLMTHVPKVVDVEEMKKKVLEGEGRLDVDVGDGDGDGGGELEEFVGGGGKVEGEGEPTEAMMEEGKIVKEDDDEDEGGDEGELEPELAPKSEAVEVEQDEQEEQEQKEQDDDAEIIVEEETTEETRTRGGRISWGQDQVKVIKEEPAEM</sequence>
<feature type="compositionally biased region" description="Basic and acidic residues" evidence="1">
    <location>
        <begin position="1456"/>
        <end position="1465"/>
    </location>
</feature>